<sequence length="111" mass="13358">MEYGYQNEVRAEKDKNKAFTHYQNPANMELNEETSTLGHHYRNGVTNTNRFYGQNESEINMDKCKALIHYQDQLMITRIVNQFLIQRVKVMHLVKKIIRSLLRWKRLLQQC</sequence>
<accession>A0A8H3XHA6</accession>
<dbReference type="EMBL" id="WTPW01000966">
    <property type="protein sequence ID" value="KAF0466029.1"/>
    <property type="molecule type" value="Genomic_DNA"/>
</dbReference>
<name>A0A8H3XHA6_GIGMA</name>
<evidence type="ECO:0000313" key="1">
    <source>
        <dbReference type="EMBL" id="KAF0466029.1"/>
    </source>
</evidence>
<evidence type="ECO:0000313" key="2">
    <source>
        <dbReference type="Proteomes" id="UP000439903"/>
    </source>
</evidence>
<gene>
    <name evidence="1" type="ORF">F8M41_026187</name>
</gene>
<comment type="caution">
    <text evidence="1">The sequence shown here is derived from an EMBL/GenBank/DDBJ whole genome shotgun (WGS) entry which is preliminary data.</text>
</comment>
<organism evidence="1 2">
    <name type="scientific">Gigaspora margarita</name>
    <dbReference type="NCBI Taxonomy" id="4874"/>
    <lineage>
        <taxon>Eukaryota</taxon>
        <taxon>Fungi</taxon>
        <taxon>Fungi incertae sedis</taxon>
        <taxon>Mucoromycota</taxon>
        <taxon>Glomeromycotina</taxon>
        <taxon>Glomeromycetes</taxon>
        <taxon>Diversisporales</taxon>
        <taxon>Gigasporaceae</taxon>
        <taxon>Gigaspora</taxon>
    </lineage>
</organism>
<dbReference type="AlphaFoldDB" id="A0A8H3XHA6"/>
<protein>
    <submittedName>
        <fullName evidence="1">Uncharacterized protein</fullName>
    </submittedName>
</protein>
<dbReference type="Proteomes" id="UP000439903">
    <property type="component" value="Unassembled WGS sequence"/>
</dbReference>
<keyword evidence="2" id="KW-1185">Reference proteome</keyword>
<proteinExistence type="predicted"/>
<reference evidence="1 2" key="1">
    <citation type="journal article" date="2019" name="Environ. Microbiol.">
        <title>At the nexus of three kingdoms: the genome of the mycorrhizal fungus Gigaspora margarita provides insights into plant, endobacterial and fungal interactions.</title>
        <authorList>
            <person name="Venice F."/>
            <person name="Ghignone S."/>
            <person name="Salvioli di Fossalunga A."/>
            <person name="Amselem J."/>
            <person name="Novero M."/>
            <person name="Xianan X."/>
            <person name="Sedzielewska Toro K."/>
            <person name="Morin E."/>
            <person name="Lipzen A."/>
            <person name="Grigoriev I.V."/>
            <person name="Henrissat B."/>
            <person name="Martin F.M."/>
            <person name="Bonfante P."/>
        </authorList>
    </citation>
    <scope>NUCLEOTIDE SEQUENCE [LARGE SCALE GENOMIC DNA]</scope>
    <source>
        <strain evidence="1 2">BEG34</strain>
    </source>
</reference>